<organism evidence="1">
    <name type="scientific">Arundo donax</name>
    <name type="common">Giant reed</name>
    <name type="synonym">Donax arundinaceus</name>
    <dbReference type="NCBI Taxonomy" id="35708"/>
    <lineage>
        <taxon>Eukaryota</taxon>
        <taxon>Viridiplantae</taxon>
        <taxon>Streptophyta</taxon>
        <taxon>Embryophyta</taxon>
        <taxon>Tracheophyta</taxon>
        <taxon>Spermatophyta</taxon>
        <taxon>Magnoliopsida</taxon>
        <taxon>Liliopsida</taxon>
        <taxon>Poales</taxon>
        <taxon>Poaceae</taxon>
        <taxon>PACMAD clade</taxon>
        <taxon>Arundinoideae</taxon>
        <taxon>Arundineae</taxon>
        <taxon>Arundo</taxon>
    </lineage>
</organism>
<sequence length="18" mass="2413">MVCYDWWLWNARRFCSLY</sequence>
<proteinExistence type="predicted"/>
<dbReference type="EMBL" id="GBRH01247991">
    <property type="protein sequence ID" value="JAD49904.1"/>
    <property type="molecule type" value="Transcribed_RNA"/>
</dbReference>
<reference evidence="1" key="1">
    <citation type="submission" date="2014-09" db="EMBL/GenBank/DDBJ databases">
        <authorList>
            <person name="Magalhaes I.L.F."/>
            <person name="Oliveira U."/>
            <person name="Santos F.R."/>
            <person name="Vidigal T.H.D.A."/>
            <person name="Brescovit A.D."/>
            <person name="Santos A.J."/>
        </authorList>
    </citation>
    <scope>NUCLEOTIDE SEQUENCE</scope>
    <source>
        <tissue evidence="1">Shoot tissue taken approximately 20 cm above the soil surface</tissue>
    </source>
</reference>
<name>A0A0A9AE26_ARUDO</name>
<dbReference type="AlphaFoldDB" id="A0A0A9AE26"/>
<accession>A0A0A9AE26</accession>
<protein>
    <submittedName>
        <fullName evidence="1">Uncharacterized protein</fullName>
    </submittedName>
</protein>
<reference evidence="1" key="2">
    <citation type="journal article" date="2015" name="Data Brief">
        <title>Shoot transcriptome of the giant reed, Arundo donax.</title>
        <authorList>
            <person name="Barrero R.A."/>
            <person name="Guerrero F.D."/>
            <person name="Moolhuijzen P."/>
            <person name="Goolsby J.A."/>
            <person name="Tidwell J."/>
            <person name="Bellgard S.E."/>
            <person name="Bellgard M.I."/>
        </authorList>
    </citation>
    <scope>NUCLEOTIDE SEQUENCE</scope>
    <source>
        <tissue evidence="1">Shoot tissue taken approximately 20 cm above the soil surface</tissue>
    </source>
</reference>
<evidence type="ECO:0000313" key="1">
    <source>
        <dbReference type="EMBL" id="JAD49904.1"/>
    </source>
</evidence>